<proteinExistence type="predicted"/>
<dbReference type="Proteomes" id="UP000006514">
    <property type="component" value="Unassembled WGS sequence"/>
</dbReference>
<evidence type="ECO:0000256" key="1">
    <source>
        <dbReference type="SAM" id="MobiDB-lite"/>
    </source>
</evidence>
<feature type="region of interest" description="Disordered" evidence="1">
    <location>
        <begin position="159"/>
        <end position="194"/>
    </location>
</feature>
<dbReference type="KEGG" id="adl:AURDEDRAFT_178103"/>
<feature type="region of interest" description="Disordered" evidence="1">
    <location>
        <begin position="85"/>
        <end position="147"/>
    </location>
</feature>
<dbReference type="EMBL" id="JH688642">
    <property type="protein sequence ID" value="EJD32800.1"/>
    <property type="molecule type" value="Genomic_DNA"/>
</dbReference>
<organism evidence="2 3">
    <name type="scientific">Auricularia subglabra (strain TFB-10046 / SS5)</name>
    <name type="common">White-rot fungus</name>
    <name type="synonym">Auricularia delicata (strain TFB10046)</name>
    <dbReference type="NCBI Taxonomy" id="717982"/>
    <lineage>
        <taxon>Eukaryota</taxon>
        <taxon>Fungi</taxon>
        <taxon>Dikarya</taxon>
        <taxon>Basidiomycota</taxon>
        <taxon>Agaricomycotina</taxon>
        <taxon>Agaricomycetes</taxon>
        <taxon>Auriculariales</taxon>
        <taxon>Auriculariaceae</taxon>
        <taxon>Auricularia</taxon>
    </lineage>
</organism>
<evidence type="ECO:0000313" key="3">
    <source>
        <dbReference type="Proteomes" id="UP000006514"/>
    </source>
</evidence>
<reference evidence="3" key="1">
    <citation type="journal article" date="2012" name="Science">
        <title>The Paleozoic origin of enzymatic lignin decomposition reconstructed from 31 fungal genomes.</title>
        <authorList>
            <person name="Floudas D."/>
            <person name="Binder M."/>
            <person name="Riley R."/>
            <person name="Barry K."/>
            <person name="Blanchette R.A."/>
            <person name="Henrissat B."/>
            <person name="Martinez A.T."/>
            <person name="Otillar R."/>
            <person name="Spatafora J.W."/>
            <person name="Yadav J.S."/>
            <person name="Aerts A."/>
            <person name="Benoit I."/>
            <person name="Boyd A."/>
            <person name="Carlson A."/>
            <person name="Copeland A."/>
            <person name="Coutinho P.M."/>
            <person name="de Vries R.P."/>
            <person name="Ferreira P."/>
            <person name="Findley K."/>
            <person name="Foster B."/>
            <person name="Gaskell J."/>
            <person name="Glotzer D."/>
            <person name="Gorecki P."/>
            <person name="Heitman J."/>
            <person name="Hesse C."/>
            <person name="Hori C."/>
            <person name="Igarashi K."/>
            <person name="Jurgens J.A."/>
            <person name="Kallen N."/>
            <person name="Kersten P."/>
            <person name="Kohler A."/>
            <person name="Kuees U."/>
            <person name="Kumar T.K.A."/>
            <person name="Kuo A."/>
            <person name="LaButti K."/>
            <person name="Larrondo L.F."/>
            <person name="Lindquist E."/>
            <person name="Ling A."/>
            <person name="Lombard V."/>
            <person name="Lucas S."/>
            <person name="Lundell T."/>
            <person name="Martin R."/>
            <person name="McLaughlin D.J."/>
            <person name="Morgenstern I."/>
            <person name="Morin E."/>
            <person name="Murat C."/>
            <person name="Nagy L.G."/>
            <person name="Nolan M."/>
            <person name="Ohm R.A."/>
            <person name="Patyshakuliyeva A."/>
            <person name="Rokas A."/>
            <person name="Ruiz-Duenas F.J."/>
            <person name="Sabat G."/>
            <person name="Salamov A."/>
            <person name="Samejima M."/>
            <person name="Schmutz J."/>
            <person name="Slot J.C."/>
            <person name="St John F."/>
            <person name="Stenlid J."/>
            <person name="Sun H."/>
            <person name="Sun S."/>
            <person name="Syed K."/>
            <person name="Tsang A."/>
            <person name="Wiebenga A."/>
            <person name="Young D."/>
            <person name="Pisabarro A."/>
            <person name="Eastwood D.C."/>
            <person name="Martin F."/>
            <person name="Cullen D."/>
            <person name="Grigoriev I.V."/>
            <person name="Hibbett D.S."/>
        </authorList>
    </citation>
    <scope>NUCLEOTIDE SEQUENCE [LARGE SCALE GENOMIC DNA]</scope>
    <source>
        <strain evidence="3">TFB10046</strain>
    </source>
</reference>
<feature type="compositionally biased region" description="Low complexity" evidence="1">
    <location>
        <begin position="174"/>
        <end position="194"/>
    </location>
</feature>
<accession>J0WLX9</accession>
<sequence>MRHRVGNVLKHLLRVKAAFVGVRRGSDDGYGSGRFRHLAETIEPDPRQPPSIWAKRCARGFALILTINPALFLLRAPINGKALTHGRGAKHSNSTSGGTASSTSSGPPSALPAASSPNEALDTGHTRALHRPNMGDTSTRQLVGPIAPARMARGCAFGRGTSMTRSTRTKVGPAASISTSSRTTSSAMSSASETVPTVCRLKTLPGTNDSDAMHWRMPQHA</sequence>
<dbReference type="AlphaFoldDB" id="J0WLX9"/>
<keyword evidence="3" id="KW-1185">Reference proteome</keyword>
<feature type="compositionally biased region" description="Low complexity" evidence="1">
    <location>
        <begin position="94"/>
        <end position="117"/>
    </location>
</feature>
<protein>
    <submittedName>
        <fullName evidence="2">Uncharacterized protein</fullName>
    </submittedName>
</protein>
<dbReference type="InParanoid" id="J0WLX9"/>
<evidence type="ECO:0000313" key="2">
    <source>
        <dbReference type="EMBL" id="EJD32800.1"/>
    </source>
</evidence>
<name>J0WLX9_AURST</name>
<gene>
    <name evidence="2" type="ORF">AURDEDRAFT_178103</name>
</gene>